<dbReference type="OrthoDB" id="10685467at2759"/>
<evidence type="ECO:0000313" key="3">
    <source>
        <dbReference type="EMBL" id="KAA1122135.1"/>
    </source>
</evidence>
<dbReference type="EMBL" id="VDEP01000236">
    <property type="protein sequence ID" value="KAA1122135.1"/>
    <property type="molecule type" value="Genomic_DNA"/>
</dbReference>
<evidence type="ECO:0000256" key="1">
    <source>
        <dbReference type="SAM" id="SignalP"/>
    </source>
</evidence>
<name>A0A5B0RAP2_PUCGR</name>
<evidence type="ECO:0000313" key="4">
    <source>
        <dbReference type="Proteomes" id="UP000324748"/>
    </source>
</evidence>
<feature type="chain" id="PRO_5033474563" evidence="1">
    <location>
        <begin position="20"/>
        <end position="565"/>
    </location>
</feature>
<protein>
    <submittedName>
        <fullName evidence="3">Uncharacterized protein</fullName>
    </submittedName>
</protein>
<evidence type="ECO:0000313" key="2">
    <source>
        <dbReference type="EMBL" id="KAA1073545.1"/>
    </source>
</evidence>
<gene>
    <name evidence="2" type="ORF">PGT21_015064</name>
    <name evidence="3" type="ORF">PGTUg99_029354</name>
</gene>
<accession>A0A5B0RAP2</accession>
<comment type="caution">
    <text evidence="3">The sequence shown here is derived from an EMBL/GenBank/DDBJ whole genome shotgun (WGS) entry which is preliminary data.</text>
</comment>
<dbReference type="AlphaFoldDB" id="A0A5B0RAP2"/>
<feature type="signal peptide" evidence="1">
    <location>
        <begin position="1"/>
        <end position="19"/>
    </location>
</feature>
<dbReference type="EMBL" id="VSWC01000158">
    <property type="protein sequence ID" value="KAA1073545.1"/>
    <property type="molecule type" value="Genomic_DNA"/>
</dbReference>
<reference evidence="4 5" key="1">
    <citation type="submission" date="2019-05" db="EMBL/GenBank/DDBJ databases">
        <title>Emergence of the Ug99 lineage of the wheat stem rust pathogen through somatic hybridization.</title>
        <authorList>
            <person name="Li F."/>
            <person name="Upadhyaya N.M."/>
            <person name="Sperschneider J."/>
            <person name="Matny O."/>
            <person name="Nguyen-Phuc H."/>
            <person name="Mago R."/>
            <person name="Raley C."/>
            <person name="Miller M.E."/>
            <person name="Silverstein K.A.T."/>
            <person name="Henningsen E."/>
            <person name="Hirsch C.D."/>
            <person name="Visser B."/>
            <person name="Pretorius Z.A."/>
            <person name="Steffenson B.J."/>
            <person name="Schwessinger B."/>
            <person name="Dodds P.N."/>
            <person name="Figueroa M."/>
        </authorList>
    </citation>
    <scope>NUCLEOTIDE SEQUENCE [LARGE SCALE GENOMIC DNA]</scope>
    <source>
        <strain evidence="2">21-0</strain>
        <strain evidence="3 5">Ug99</strain>
    </source>
</reference>
<sequence length="565" mass="66806">MFCEFLIFSLTILPATVLAPAPFKAAEIGGTTTSQRGIPLVRENRQLLQSSDQDFSVSGSFQDLGTVIRAEGGVNKSSVPRFIEGWIPNNDLAYKKFLDQNLYFKENEDKLNAFDDDCKKLQILLEEISDQYKRATGFQGARSEDFRNDLESSNIIHEKMVTFQKLKLLDLKILHPKLQKYSEDSMRGKQLHHYEIVSSEILLPGGIEAFVNSFVHEVKQILSGCHYEYHYSNISYKKSKILEDRKIFQYLWGAIDLLFKNNFINEEHVKQIFQADKSLWMASRDHIIYLTHKLGKDIQEGMSNITGHWMWKMGYEFFNVFSEETWLMVNLELSFYNLKWKIRNEAEYKYFAENEEFIAFFNSFSIEKYHDWFEYGHRKPKHPLDLDENKDIFENTIEIPEEFKIDVRNLRSMLIFTLRQDSEDMYRLTRDICEILSIVENSIFPGIIKISFSTEQKKNPILSLLYQKFPQGSKKKEKEINDFQALLQSLLEQSRFSYFYYIRNSVSNLTEKNYELSKWFLKYGNEESKLTSYTAVYPKDDEEFLKYHLAFMEYARNKIPYLNSL</sequence>
<dbReference type="Proteomes" id="UP000325313">
    <property type="component" value="Unassembled WGS sequence"/>
</dbReference>
<keyword evidence="4" id="KW-1185">Reference proteome</keyword>
<organism evidence="3 5">
    <name type="scientific">Puccinia graminis f. sp. tritici</name>
    <dbReference type="NCBI Taxonomy" id="56615"/>
    <lineage>
        <taxon>Eukaryota</taxon>
        <taxon>Fungi</taxon>
        <taxon>Dikarya</taxon>
        <taxon>Basidiomycota</taxon>
        <taxon>Pucciniomycotina</taxon>
        <taxon>Pucciniomycetes</taxon>
        <taxon>Pucciniales</taxon>
        <taxon>Pucciniaceae</taxon>
        <taxon>Puccinia</taxon>
    </lineage>
</organism>
<proteinExistence type="predicted"/>
<keyword evidence="1" id="KW-0732">Signal</keyword>
<evidence type="ECO:0000313" key="5">
    <source>
        <dbReference type="Proteomes" id="UP000325313"/>
    </source>
</evidence>
<dbReference type="Proteomes" id="UP000324748">
    <property type="component" value="Unassembled WGS sequence"/>
</dbReference>